<dbReference type="eggNOG" id="ENOG502R6DJ">
    <property type="taxonomic scope" value="Eukaryota"/>
</dbReference>
<protein>
    <submittedName>
        <fullName evidence="2">Muscle M-line assembly protein unc-89</fullName>
    </submittedName>
</protein>
<feature type="region of interest" description="Disordered" evidence="1">
    <location>
        <begin position="108"/>
        <end position="138"/>
    </location>
</feature>
<dbReference type="HOGENOM" id="CLU_544174_0_0_1"/>
<dbReference type="InParanoid" id="K0KJK0"/>
<dbReference type="EMBL" id="CAIF01000196">
    <property type="protein sequence ID" value="CCH45440.1"/>
    <property type="molecule type" value="Genomic_DNA"/>
</dbReference>
<sequence length="616" mass="69029">MGTLRDKANEVLTNSSSDIQRQSSKGSISSTTSNLLKQNKENNSFDNLEATAQKERNRLSSMLDSYKNSSEVTQSTTNDTASFIDADDFIINRKSIDGQQRDFIVPVRKTQSRSSENDHFEFEKSDQAVNSSSNQRIPSTIQLSPSLNVQNNGAFPSPTSQRRSLYSDYAPSIHEVNKVAYVVDGSDQYDDDKISDDIDEDLPVENELKPTNIQRKPSVIKVSRNSSKNSGKVTTPDQQQHIKNKESLASYYSIAQSGSGSSKYPESTYSTTRDSPIGDMNDQNSSISNQQQPPSHPDIQNNPYKSSPSGKIPEESESTSSFEFNIGPLKTTKESRTPIAVDRSHVTSIDPAIPSRSRRRPVSQAFINSPINKLKTETDANRPRSVDLGEMDNLMSELNREIYNSPNGRKQNFSEESGFQTAKDYGHSRQQSNVDSIRSNAQDKSIKRPLPPPPVPKHEKKPSVSYEEEQMNPEPSLEQPKHQVEHHEHKRDVSTTHDDGFVTEDEDAETKSTKALKKKHHKKSSESHQKKRSSSSSAFKKGHFNHETLTQLLQVTEGTIIGQEFQNIGLESTEKQLLERLVDSLSRLTADMVIDSDRHDESVKRLNKAIKALEGF</sequence>
<reference evidence="2 3" key="1">
    <citation type="journal article" date="2012" name="Eukaryot. Cell">
        <title>Draft genome sequence of Wickerhamomyces ciferrii NRRL Y-1031 F-60-10.</title>
        <authorList>
            <person name="Schneider J."/>
            <person name="Andrea H."/>
            <person name="Blom J."/>
            <person name="Jaenicke S."/>
            <person name="Ruckert C."/>
            <person name="Schorsch C."/>
            <person name="Szczepanowski R."/>
            <person name="Farwick M."/>
            <person name="Goesmann A."/>
            <person name="Puhler A."/>
            <person name="Schaffer S."/>
            <person name="Tauch A."/>
            <person name="Kohler T."/>
            <person name="Brinkrolf K."/>
        </authorList>
    </citation>
    <scope>NUCLEOTIDE SEQUENCE [LARGE SCALE GENOMIC DNA]</scope>
    <source>
        <strain evidence="3">ATCC 14091 / BCRC 22168 / CBS 111 / JCM 3599 / NBRC 0793 / NRRL Y-1031 F-60-10</strain>
    </source>
</reference>
<keyword evidence="3" id="KW-1185">Reference proteome</keyword>
<dbReference type="FunCoup" id="K0KJK0">
    <property type="interactions" value="100"/>
</dbReference>
<feature type="region of interest" description="Disordered" evidence="1">
    <location>
        <begin position="1"/>
        <end position="52"/>
    </location>
</feature>
<feature type="compositionally biased region" description="Polar residues" evidence="1">
    <location>
        <begin position="223"/>
        <end position="241"/>
    </location>
</feature>
<evidence type="ECO:0000313" key="3">
    <source>
        <dbReference type="Proteomes" id="UP000009328"/>
    </source>
</evidence>
<feature type="compositionally biased region" description="Polar residues" evidence="1">
    <location>
        <begin position="404"/>
        <end position="420"/>
    </location>
</feature>
<comment type="caution">
    <text evidence="2">The sequence shown here is derived from an EMBL/GenBank/DDBJ whole genome shotgun (WGS) entry which is preliminary data.</text>
</comment>
<accession>K0KJK0</accession>
<organism evidence="2 3">
    <name type="scientific">Wickerhamomyces ciferrii (strain ATCC 14091 / BCRC 22168 / CBS 111 / JCM 3599 / NBRC 0793 / NRRL Y-1031 F-60-10)</name>
    <name type="common">Yeast</name>
    <name type="synonym">Pichia ciferrii</name>
    <dbReference type="NCBI Taxonomy" id="1206466"/>
    <lineage>
        <taxon>Eukaryota</taxon>
        <taxon>Fungi</taxon>
        <taxon>Dikarya</taxon>
        <taxon>Ascomycota</taxon>
        <taxon>Saccharomycotina</taxon>
        <taxon>Saccharomycetes</taxon>
        <taxon>Phaffomycetales</taxon>
        <taxon>Wickerhamomycetaceae</taxon>
        <taxon>Wickerhamomyces</taxon>
    </lineage>
</organism>
<proteinExistence type="predicted"/>
<feature type="compositionally biased region" description="Basic and acidic residues" evidence="1">
    <location>
        <begin position="374"/>
        <end position="387"/>
    </location>
</feature>
<evidence type="ECO:0000313" key="2">
    <source>
        <dbReference type="EMBL" id="CCH45440.1"/>
    </source>
</evidence>
<feature type="compositionally biased region" description="Basic and acidic residues" evidence="1">
    <location>
        <begin position="479"/>
        <end position="500"/>
    </location>
</feature>
<feature type="compositionally biased region" description="Polar residues" evidence="1">
    <location>
        <begin position="127"/>
        <end position="138"/>
    </location>
</feature>
<feature type="compositionally biased region" description="Polar residues" evidence="1">
    <location>
        <begin position="298"/>
        <end position="309"/>
    </location>
</feature>
<feature type="region of interest" description="Disordered" evidence="1">
    <location>
        <begin position="202"/>
        <end position="244"/>
    </location>
</feature>
<feature type="region of interest" description="Disordered" evidence="1">
    <location>
        <begin position="256"/>
        <end position="391"/>
    </location>
</feature>
<dbReference type="AlphaFoldDB" id="K0KJK0"/>
<feature type="compositionally biased region" description="Polar residues" evidence="1">
    <location>
        <begin position="428"/>
        <end position="443"/>
    </location>
</feature>
<evidence type="ECO:0000256" key="1">
    <source>
        <dbReference type="SAM" id="MobiDB-lite"/>
    </source>
</evidence>
<feature type="compositionally biased region" description="Polar residues" evidence="1">
    <location>
        <begin position="34"/>
        <end position="46"/>
    </location>
</feature>
<dbReference type="STRING" id="1206466.K0KJK0"/>
<feature type="region of interest" description="Disordered" evidence="1">
    <location>
        <begin position="404"/>
        <end position="543"/>
    </location>
</feature>
<feature type="compositionally biased region" description="Basic residues" evidence="1">
    <location>
        <begin position="514"/>
        <end position="533"/>
    </location>
</feature>
<feature type="compositionally biased region" description="Polar residues" evidence="1">
    <location>
        <begin position="256"/>
        <end position="274"/>
    </location>
</feature>
<dbReference type="Proteomes" id="UP000009328">
    <property type="component" value="Unassembled WGS sequence"/>
</dbReference>
<feature type="compositionally biased region" description="Low complexity" evidence="1">
    <location>
        <begin position="283"/>
        <end position="293"/>
    </location>
</feature>
<feature type="compositionally biased region" description="Low complexity" evidence="1">
    <location>
        <begin position="23"/>
        <end position="33"/>
    </location>
</feature>
<feature type="compositionally biased region" description="Basic and acidic residues" evidence="1">
    <location>
        <begin position="115"/>
        <end position="126"/>
    </location>
</feature>
<feature type="compositionally biased region" description="Polar residues" evidence="1">
    <location>
        <begin position="11"/>
        <end position="22"/>
    </location>
</feature>
<gene>
    <name evidence="2" type="ORF">BN7_5022</name>
</gene>
<name>K0KJK0_WICCF</name>